<organism evidence="4 5">
    <name type="scientific">Desulfonema limicola</name>
    <dbReference type="NCBI Taxonomy" id="45656"/>
    <lineage>
        <taxon>Bacteria</taxon>
        <taxon>Pseudomonadati</taxon>
        <taxon>Thermodesulfobacteriota</taxon>
        <taxon>Desulfobacteria</taxon>
        <taxon>Desulfobacterales</taxon>
        <taxon>Desulfococcaceae</taxon>
        <taxon>Desulfonema</taxon>
    </lineage>
</organism>
<dbReference type="Gene3D" id="3.40.50.620">
    <property type="entry name" value="HUPs"/>
    <property type="match status" value="1"/>
</dbReference>
<name>A0A975BBD6_9BACT</name>
<dbReference type="InterPro" id="IPR011063">
    <property type="entry name" value="TilS/TtcA_N"/>
</dbReference>
<evidence type="ECO:0000259" key="3">
    <source>
        <dbReference type="Pfam" id="PF01171"/>
    </source>
</evidence>
<proteinExistence type="predicted"/>
<feature type="binding site" evidence="2">
    <location>
        <position position="139"/>
    </location>
    <ligand>
        <name>ATP</name>
        <dbReference type="ChEBI" id="CHEBI:30616"/>
    </ligand>
</feature>
<dbReference type="CDD" id="cd24138">
    <property type="entry name" value="TtcA-like"/>
    <property type="match status" value="1"/>
</dbReference>
<dbReference type="GO" id="GO:0008033">
    <property type="term" value="P:tRNA processing"/>
    <property type="evidence" value="ECO:0007669"/>
    <property type="project" value="InterPro"/>
</dbReference>
<evidence type="ECO:0000313" key="4">
    <source>
        <dbReference type="EMBL" id="QTA82173.1"/>
    </source>
</evidence>
<sequence>MSEKTFKKINKAIGRALHQYNMISDKDRIVVGLSGGMDSLTLMWFLHERLRRIPIDYELLAIYIDPGFENSFSENLKAYCRNMGYKLHVELTDYGVLSHSAYNRENPCFLCSRLRRKRLFELADEFGYYKLALGHNKDDIIETLFLNMFYSGEISTMCPKQFLFKEKFTIIRPLAYAEENMIRKFAKQNNFPEFVNVCPSASISKRREIKDFLSRVYKTDFRIKGNIFRSMTRVKPEYMLNPKT</sequence>
<dbReference type="AlphaFoldDB" id="A0A975BBD6"/>
<keyword evidence="2" id="KW-0547">Nucleotide-binding</keyword>
<dbReference type="Pfam" id="PF01171">
    <property type="entry name" value="ATP_bind_3"/>
    <property type="match status" value="1"/>
</dbReference>
<keyword evidence="2" id="KW-0067">ATP-binding</keyword>
<evidence type="ECO:0000313" key="5">
    <source>
        <dbReference type="Proteomes" id="UP000663720"/>
    </source>
</evidence>
<feature type="domain" description="tRNA(Ile)-lysidine/2-thiocytidine synthase N-terminal" evidence="3">
    <location>
        <begin position="29"/>
        <end position="192"/>
    </location>
</feature>
<dbReference type="EMBL" id="CP061799">
    <property type="protein sequence ID" value="QTA82173.1"/>
    <property type="molecule type" value="Genomic_DNA"/>
</dbReference>
<dbReference type="InterPro" id="IPR035107">
    <property type="entry name" value="tRNA_thiolation_TtcA_Ctu1"/>
</dbReference>
<feature type="binding site" evidence="2">
    <location>
        <position position="38"/>
    </location>
    <ligand>
        <name>ATP</name>
        <dbReference type="ChEBI" id="CHEBI:30616"/>
    </ligand>
</feature>
<dbReference type="PIRSF" id="PIRSF004976">
    <property type="entry name" value="ATPase_YdaO"/>
    <property type="match status" value="1"/>
</dbReference>
<feature type="binding site" evidence="2">
    <location>
        <begin position="32"/>
        <end position="34"/>
    </location>
    <ligand>
        <name>ATP</name>
        <dbReference type="ChEBI" id="CHEBI:30616"/>
    </ligand>
</feature>
<reference evidence="4" key="1">
    <citation type="journal article" date="2021" name="Microb. Physiol.">
        <title>Proteogenomic Insights into the Physiology of Marine, Sulfate-Reducing, Filamentous Desulfonema limicola and Desulfonema magnum.</title>
        <authorList>
            <person name="Schnaars V."/>
            <person name="Wohlbrand L."/>
            <person name="Scheve S."/>
            <person name="Hinrichs C."/>
            <person name="Reinhardt R."/>
            <person name="Rabus R."/>
        </authorList>
    </citation>
    <scope>NUCLEOTIDE SEQUENCE</scope>
    <source>
        <strain evidence="4">5ac10</strain>
    </source>
</reference>
<feature type="binding site" evidence="2">
    <location>
        <position position="64"/>
    </location>
    <ligand>
        <name>ATP</name>
        <dbReference type="ChEBI" id="CHEBI:30616"/>
    </ligand>
</feature>
<dbReference type="GO" id="GO:0016740">
    <property type="term" value="F:transferase activity"/>
    <property type="evidence" value="ECO:0007669"/>
    <property type="project" value="UniProtKB-KW"/>
</dbReference>
<keyword evidence="5" id="KW-1185">Reference proteome</keyword>
<feature type="binding site" evidence="2">
    <location>
        <position position="134"/>
    </location>
    <ligand>
        <name>ATP</name>
        <dbReference type="ChEBI" id="CHEBI:30616"/>
    </ligand>
</feature>
<accession>A0A975BBD6</accession>
<dbReference type="GO" id="GO:0005524">
    <property type="term" value="F:ATP binding"/>
    <property type="evidence" value="ECO:0007669"/>
    <property type="project" value="UniProtKB-KW"/>
</dbReference>
<protein>
    <submittedName>
        <fullName evidence="4">tRNA-cytidine(32) 2-sulfurtransferase</fullName>
    </submittedName>
</protein>
<dbReference type="PANTHER" id="PTHR43686:SF1">
    <property type="entry name" value="AMINOTRAN_5 DOMAIN-CONTAINING PROTEIN"/>
    <property type="match status" value="1"/>
</dbReference>
<keyword evidence="1" id="KW-0808">Transferase</keyword>
<evidence type="ECO:0000256" key="1">
    <source>
        <dbReference type="ARBA" id="ARBA00022679"/>
    </source>
</evidence>
<dbReference type="InterPro" id="IPR014729">
    <property type="entry name" value="Rossmann-like_a/b/a_fold"/>
</dbReference>
<dbReference type="Proteomes" id="UP000663720">
    <property type="component" value="Chromosome"/>
</dbReference>
<dbReference type="SUPFAM" id="SSF52402">
    <property type="entry name" value="Adenine nucleotide alpha hydrolases-like"/>
    <property type="match status" value="1"/>
</dbReference>
<dbReference type="KEGG" id="dli:dnl_45420"/>
<evidence type="ECO:0000256" key="2">
    <source>
        <dbReference type="PIRSR" id="PIRSR004976-51"/>
    </source>
</evidence>
<dbReference type="PANTHER" id="PTHR43686">
    <property type="entry name" value="SULFURTRANSFERASE-RELATED"/>
    <property type="match status" value="1"/>
</dbReference>
<gene>
    <name evidence="4" type="primary">ttcA</name>
    <name evidence="4" type="ORF">dnl_45420</name>
</gene>